<dbReference type="EMBL" id="BARW01030669">
    <property type="protein sequence ID" value="GAJ08439.1"/>
    <property type="molecule type" value="Genomic_DNA"/>
</dbReference>
<accession>X1TT58</accession>
<feature type="non-terminal residue" evidence="1">
    <location>
        <position position="82"/>
    </location>
</feature>
<dbReference type="AlphaFoldDB" id="X1TT58"/>
<protein>
    <submittedName>
        <fullName evidence="1">Uncharacterized protein</fullName>
    </submittedName>
</protein>
<gene>
    <name evidence="1" type="ORF">S12H4_48979</name>
</gene>
<comment type="caution">
    <text evidence="1">The sequence shown here is derived from an EMBL/GenBank/DDBJ whole genome shotgun (WGS) entry which is preliminary data.</text>
</comment>
<proteinExistence type="predicted"/>
<reference evidence="1" key="1">
    <citation type="journal article" date="2014" name="Front. Microbiol.">
        <title>High frequency of phylogenetically diverse reductive dehalogenase-homologous genes in deep subseafloor sedimentary metagenomes.</title>
        <authorList>
            <person name="Kawai M."/>
            <person name="Futagami T."/>
            <person name="Toyoda A."/>
            <person name="Takaki Y."/>
            <person name="Nishi S."/>
            <person name="Hori S."/>
            <person name="Arai W."/>
            <person name="Tsubouchi T."/>
            <person name="Morono Y."/>
            <person name="Uchiyama I."/>
            <person name="Ito T."/>
            <person name="Fujiyama A."/>
            <person name="Inagaki F."/>
            <person name="Takami H."/>
        </authorList>
    </citation>
    <scope>NUCLEOTIDE SEQUENCE</scope>
    <source>
        <strain evidence="1">Expedition CK06-06</strain>
    </source>
</reference>
<organism evidence="1">
    <name type="scientific">marine sediment metagenome</name>
    <dbReference type="NCBI Taxonomy" id="412755"/>
    <lineage>
        <taxon>unclassified sequences</taxon>
        <taxon>metagenomes</taxon>
        <taxon>ecological metagenomes</taxon>
    </lineage>
</organism>
<name>X1TT58_9ZZZZ</name>
<sequence length="82" mass="9519">MKPSTLLKRKGIKPEESILLITAEEALENILETIDEYCPNLQIGKMTKKDISTLLNNYADCVYNYHPESQHQERAVLLKHYE</sequence>
<evidence type="ECO:0000313" key="1">
    <source>
        <dbReference type="EMBL" id="GAJ08439.1"/>
    </source>
</evidence>